<comment type="caution">
    <text evidence="1">The sequence shown here is derived from an EMBL/GenBank/DDBJ whole genome shotgun (WGS) entry which is preliminary data.</text>
</comment>
<proteinExistence type="predicted"/>
<keyword evidence="2" id="KW-1185">Reference proteome</keyword>
<evidence type="ECO:0000313" key="1">
    <source>
        <dbReference type="EMBL" id="DAD18587.1"/>
    </source>
</evidence>
<name>A0A822XEH0_NELNU</name>
<organism evidence="1 2">
    <name type="scientific">Nelumbo nucifera</name>
    <name type="common">Sacred lotus</name>
    <dbReference type="NCBI Taxonomy" id="4432"/>
    <lineage>
        <taxon>Eukaryota</taxon>
        <taxon>Viridiplantae</taxon>
        <taxon>Streptophyta</taxon>
        <taxon>Embryophyta</taxon>
        <taxon>Tracheophyta</taxon>
        <taxon>Spermatophyta</taxon>
        <taxon>Magnoliopsida</taxon>
        <taxon>Proteales</taxon>
        <taxon>Nelumbonaceae</taxon>
        <taxon>Nelumbo</taxon>
    </lineage>
</organism>
<reference evidence="1 2" key="1">
    <citation type="journal article" date="2020" name="Mol. Biol. Evol.">
        <title>Distinct Expression and Methylation Patterns for Genes with Different Fates following a Single Whole-Genome Duplication in Flowering Plants.</title>
        <authorList>
            <person name="Shi T."/>
            <person name="Rahmani R.S."/>
            <person name="Gugger P.F."/>
            <person name="Wang M."/>
            <person name="Li H."/>
            <person name="Zhang Y."/>
            <person name="Li Z."/>
            <person name="Wang Q."/>
            <person name="Van de Peer Y."/>
            <person name="Marchal K."/>
            <person name="Chen J."/>
        </authorList>
    </citation>
    <scope>NUCLEOTIDE SEQUENCE [LARGE SCALE GENOMIC DNA]</scope>
    <source>
        <tissue evidence="1">Leaf</tissue>
    </source>
</reference>
<accession>A0A822XEH0</accession>
<dbReference type="Proteomes" id="UP000607653">
    <property type="component" value="Unassembled WGS sequence"/>
</dbReference>
<sequence length="27" mass="3270">MKTGLYLIAQNRVVKYMHPRDYELKCV</sequence>
<evidence type="ECO:0000313" key="2">
    <source>
        <dbReference type="Proteomes" id="UP000607653"/>
    </source>
</evidence>
<dbReference type="AlphaFoldDB" id="A0A822XEH0"/>
<protein>
    <submittedName>
        <fullName evidence="1">Uncharacterized protein</fullName>
    </submittedName>
</protein>
<dbReference type="EMBL" id="DUZY01000001">
    <property type="protein sequence ID" value="DAD18587.1"/>
    <property type="molecule type" value="Genomic_DNA"/>
</dbReference>
<gene>
    <name evidence="1" type="ORF">HUJ06_020050</name>
</gene>